<evidence type="ECO:0000313" key="3">
    <source>
        <dbReference type="EMBL" id="GIH03276.1"/>
    </source>
</evidence>
<dbReference type="GO" id="GO:0016747">
    <property type="term" value="F:acyltransferase activity, transferring groups other than amino-acyl groups"/>
    <property type="evidence" value="ECO:0007669"/>
    <property type="project" value="InterPro"/>
</dbReference>
<protein>
    <submittedName>
        <fullName evidence="3">Membrane protein</fullName>
    </submittedName>
</protein>
<evidence type="ECO:0000259" key="2">
    <source>
        <dbReference type="Pfam" id="PF01757"/>
    </source>
</evidence>
<reference evidence="3" key="1">
    <citation type="submission" date="2021-01" db="EMBL/GenBank/DDBJ databases">
        <title>Whole genome shotgun sequence of Rhizocola hellebori NBRC 109834.</title>
        <authorList>
            <person name="Komaki H."/>
            <person name="Tamura T."/>
        </authorList>
    </citation>
    <scope>NUCLEOTIDE SEQUENCE</scope>
    <source>
        <strain evidence="3">NBRC 109834</strain>
    </source>
</reference>
<proteinExistence type="predicted"/>
<keyword evidence="1" id="KW-1133">Transmembrane helix</keyword>
<feature type="transmembrane region" description="Helical" evidence="1">
    <location>
        <begin position="140"/>
        <end position="161"/>
    </location>
</feature>
<feature type="transmembrane region" description="Helical" evidence="1">
    <location>
        <begin position="224"/>
        <end position="244"/>
    </location>
</feature>
<dbReference type="InterPro" id="IPR002656">
    <property type="entry name" value="Acyl_transf_3_dom"/>
</dbReference>
<evidence type="ECO:0000313" key="4">
    <source>
        <dbReference type="Proteomes" id="UP000612899"/>
    </source>
</evidence>
<comment type="caution">
    <text evidence="3">The sequence shown here is derived from an EMBL/GenBank/DDBJ whole genome shotgun (WGS) entry which is preliminary data.</text>
</comment>
<name>A0A8J3Q4K7_9ACTN</name>
<feature type="transmembrane region" description="Helical" evidence="1">
    <location>
        <begin position="43"/>
        <end position="64"/>
    </location>
</feature>
<feature type="transmembrane region" description="Helical" evidence="1">
    <location>
        <begin position="290"/>
        <end position="315"/>
    </location>
</feature>
<dbReference type="RefSeq" id="WP_203907187.1">
    <property type="nucleotide sequence ID" value="NZ_BONY01000006.1"/>
</dbReference>
<dbReference type="EMBL" id="BONY01000006">
    <property type="protein sequence ID" value="GIH03276.1"/>
    <property type="molecule type" value="Genomic_DNA"/>
</dbReference>
<accession>A0A8J3Q4K7</accession>
<feature type="domain" description="Acyltransferase 3" evidence="2">
    <location>
        <begin position="23"/>
        <end position="341"/>
    </location>
</feature>
<sequence length="361" mass="39236">MTLAVTTNVNDHSTPGSPARRSAYIDTLRAAAIARVFLHHTLWISWLAVLFPSMWVMFALAGLLAARSLDRGGVTRTVGSRLRRLLPPLWGLALVAVPIMLVQGWLTDPRSPLYWPELLLWVVPLANPPTSSWAGAFAMALWYLRAYLWFILLSPLLWWLFRRWPIPVLLAPLAGAALMHSHLVPQPTGRIGDVVGTTALYGTAWMLGFARYSGMLEKLSARTVALIVAVLAVAAAVWGVLAAPPDATPFNVQMAEALWGTAVVLVLMRIKPSMEWLARFPKLSAMISALNARAVSIYIWHLPVLLVVGAILVALGIDPFTMEGRAAALPIGAVLLTLTVAAVGWIEDLAAKRKPAIVPPV</sequence>
<feature type="transmembrane region" description="Helical" evidence="1">
    <location>
        <begin position="85"/>
        <end position="106"/>
    </location>
</feature>
<gene>
    <name evidence="3" type="ORF">Rhe02_13430</name>
</gene>
<organism evidence="3 4">
    <name type="scientific">Rhizocola hellebori</name>
    <dbReference type="NCBI Taxonomy" id="1392758"/>
    <lineage>
        <taxon>Bacteria</taxon>
        <taxon>Bacillati</taxon>
        <taxon>Actinomycetota</taxon>
        <taxon>Actinomycetes</taxon>
        <taxon>Micromonosporales</taxon>
        <taxon>Micromonosporaceae</taxon>
        <taxon>Rhizocola</taxon>
    </lineage>
</organism>
<feature type="transmembrane region" description="Helical" evidence="1">
    <location>
        <begin position="168"/>
        <end position="185"/>
    </location>
</feature>
<keyword evidence="1" id="KW-0812">Transmembrane</keyword>
<keyword evidence="1" id="KW-0472">Membrane</keyword>
<feature type="transmembrane region" description="Helical" evidence="1">
    <location>
        <begin position="250"/>
        <end position="270"/>
    </location>
</feature>
<keyword evidence="4" id="KW-1185">Reference proteome</keyword>
<evidence type="ECO:0000256" key="1">
    <source>
        <dbReference type="SAM" id="Phobius"/>
    </source>
</evidence>
<dbReference type="Proteomes" id="UP000612899">
    <property type="component" value="Unassembled WGS sequence"/>
</dbReference>
<feature type="transmembrane region" description="Helical" evidence="1">
    <location>
        <begin position="191"/>
        <end position="212"/>
    </location>
</feature>
<dbReference type="AlphaFoldDB" id="A0A8J3Q4K7"/>
<dbReference type="Pfam" id="PF01757">
    <property type="entry name" value="Acyl_transf_3"/>
    <property type="match status" value="1"/>
</dbReference>
<feature type="transmembrane region" description="Helical" evidence="1">
    <location>
        <begin position="327"/>
        <end position="346"/>
    </location>
</feature>